<dbReference type="Pfam" id="PF03808">
    <property type="entry name" value="Glyco_tran_WecG"/>
    <property type="match status" value="1"/>
</dbReference>
<keyword evidence="4 5" id="KW-0961">Cell wall biogenesis/degradation</keyword>
<comment type="catalytic activity">
    <reaction evidence="5">
        <text>UDP-N-acetyl-alpha-D-mannosamine + N-acetyl-alpha-D-glucosaminyl-di-trans,octa-cis-undecaprenyl diphosphate = N-acetyl-beta-D-mannosaminyl-(1-&gt;4)-N-acetyl-alpha-D-glucosaminyl di-trans,octa-cis-undecaprenyl diphosphate + UDP + H(+)</text>
        <dbReference type="Rhea" id="RHEA:16053"/>
        <dbReference type="ChEBI" id="CHEBI:15378"/>
        <dbReference type="ChEBI" id="CHEBI:58223"/>
        <dbReference type="ChEBI" id="CHEBI:62959"/>
        <dbReference type="ChEBI" id="CHEBI:68623"/>
        <dbReference type="ChEBI" id="CHEBI:132210"/>
        <dbReference type="EC" id="2.4.1.187"/>
    </reaction>
</comment>
<evidence type="ECO:0000256" key="3">
    <source>
        <dbReference type="ARBA" id="ARBA00022944"/>
    </source>
</evidence>
<evidence type="ECO:0000256" key="4">
    <source>
        <dbReference type="ARBA" id="ARBA00023316"/>
    </source>
</evidence>
<dbReference type="GO" id="GO:0019350">
    <property type="term" value="P:teichoic acid biosynthetic process"/>
    <property type="evidence" value="ECO:0007669"/>
    <property type="project" value="UniProtKB-UniRule"/>
</dbReference>
<dbReference type="HAMAP" id="MF_02070">
    <property type="entry name" value="TagA_TarA"/>
    <property type="match status" value="1"/>
</dbReference>
<comment type="pathway">
    <text evidence="5">Cell wall biogenesis; teichoic acid biosynthesis.</text>
</comment>
<organism evidence="6 7">
    <name type="scientific">Clostridium polyendosporum</name>
    <dbReference type="NCBI Taxonomy" id="69208"/>
    <lineage>
        <taxon>Bacteria</taxon>
        <taxon>Bacillati</taxon>
        <taxon>Bacillota</taxon>
        <taxon>Clostridia</taxon>
        <taxon>Eubacteriales</taxon>
        <taxon>Clostridiaceae</taxon>
        <taxon>Clostridium</taxon>
    </lineage>
</organism>
<dbReference type="AlphaFoldDB" id="A0A919RZS9"/>
<dbReference type="GO" id="GO:0071555">
    <property type="term" value="P:cell wall organization"/>
    <property type="evidence" value="ECO:0007669"/>
    <property type="project" value="UniProtKB-KW"/>
</dbReference>
<keyword evidence="3 5" id="KW-0777">Teichoic acid biosynthesis</keyword>
<dbReference type="EC" id="2.4.1.187" evidence="5"/>
<dbReference type="RefSeq" id="WP_212903427.1">
    <property type="nucleotide sequence ID" value="NZ_BOPZ01000008.1"/>
</dbReference>
<sequence>MYVKILKYDVFSGTKQQLIGNLEKYNKVNIVSGNPEVLYTALENKILYNSFKNNNAIIIPDGIGTVIASKIVKQPIKEKIAGIEVMEEIIKKSCIDGKSIYLLGSTEDVVMKCKENLLKKYPGLRISGLHDGYFDLNNCDDVLNDIRYNNPYVIFVAMGCPRQETFIAKYMDKLPCRIYMGVGGSFDVIAGNVKRAPSWMVNLGLEWLYRVTKEPWRIKRLKSIPKFLIKVVKDERK</sequence>
<name>A0A919RZS9_9CLOT</name>
<dbReference type="PANTHER" id="PTHR34136:SF1">
    <property type="entry name" value="UDP-N-ACETYL-D-MANNOSAMINURONIC ACID TRANSFERASE"/>
    <property type="match status" value="1"/>
</dbReference>
<evidence type="ECO:0000313" key="7">
    <source>
        <dbReference type="Proteomes" id="UP000679179"/>
    </source>
</evidence>
<evidence type="ECO:0000256" key="1">
    <source>
        <dbReference type="ARBA" id="ARBA00022676"/>
    </source>
</evidence>
<keyword evidence="1 5" id="KW-0328">Glycosyltransferase</keyword>
<dbReference type="NCBIfam" id="TIGR00696">
    <property type="entry name" value="wecG_tagA_cpsF"/>
    <property type="match status" value="1"/>
</dbReference>
<keyword evidence="7" id="KW-1185">Reference proteome</keyword>
<reference evidence="6" key="1">
    <citation type="submission" date="2021-03" db="EMBL/GenBank/DDBJ databases">
        <title>Taxonomic study of Clostridium polyendosporum from meadow-gley soil under rice.</title>
        <authorList>
            <person name="Kobayashi H."/>
            <person name="Tanizawa Y."/>
            <person name="Yagura M."/>
        </authorList>
    </citation>
    <scope>NUCLEOTIDE SEQUENCE</scope>
    <source>
        <strain evidence="6">JCM 30710</strain>
    </source>
</reference>
<gene>
    <name evidence="6" type="primary">tagA_1</name>
    <name evidence="6" type="ORF">CPJCM30710_13720</name>
</gene>
<dbReference type="InterPro" id="IPR034714">
    <property type="entry name" value="TagA_TarA"/>
</dbReference>
<dbReference type="PANTHER" id="PTHR34136">
    <property type="match status" value="1"/>
</dbReference>
<comment type="caution">
    <text evidence="6">The sequence shown here is derived from an EMBL/GenBank/DDBJ whole genome shotgun (WGS) entry which is preliminary data.</text>
</comment>
<comment type="similarity">
    <text evidence="5">Belongs to the glycosyltransferase 26 family. TagA/TarA subfamily.</text>
</comment>
<dbReference type="InterPro" id="IPR004629">
    <property type="entry name" value="WecG_TagA_CpsF"/>
</dbReference>
<protein>
    <recommendedName>
        <fullName evidence="5">N-acetylglucosaminyldiphosphoundecaprenol N-acetyl-beta-D-mannosaminyltransferase</fullName>
        <ecNumber evidence="5">2.4.1.187</ecNumber>
    </recommendedName>
    <alternativeName>
        <fullName evidence="5">N-acetylmannosaminyltransferase</fullName>
    </alternativeName>
    <alternativeName>
        <fullName evidence="5">UDP-N-acetylmannosamine transferase</fullName>
    </alternativeName>
    <alternativeName>
        <fullName evidence="5">UDP-N-acetylmannosamine:N-acetylglucosaminyl pyrophosphorylundecaprenol N-acetylmannosaminyltransferase</fullName>
    </alternativeName>
</protein>
<proteinExistence type="inferred from homology"/>
<dbReference type="GO" id="GO:0047244">
    <property type="term" value="F:N-acetylglucosaminyldiphosphoundecaprenol N-acetyl-beta-D-mannosaminyltransferase activity"/>
    <property type="evidence" value="ECO:0007669"/>
    <property type="project" value="UniProtKB-UniRule"/>
</dbReference>
<accession>A0A919RZS9</accession>
<comment type="function">
    <text evidence="5">Catalyzes the conversion of GlcNAc-PP-undecaprenol into ManNAc-GlcNAc-PP-undecaprenol, the first committed lipid intermediate in the de novo synthesis of teichoic acid.</text>
</comment>
<dbReference type="Proteomes" id="UP000679179">
    <property type="component" value="Unassembled WGS sequence"/>
</dbReference>
<dbReference type="CDD" id="cd06533">
    <property type="entry name" value="Glyco_transf_WecG_TagA"/>
    <property type="match status" value="1"/>
</dbReference>
<evidence type="ECO:0000256" key="2">
    <source>
        <dbReference type="ARBA" id="ARBA00022679"/>
    </source>
</evidence>
<keyword evidence="2 5" id="KW-0808">Transferase</keyword>
<dbReference type="EMBL" id="BOPZ01000008">
    <property type="protein sequence ID" value="GIM28706.1"/>
    <property type="molecule type" value="Genomic_DNA"/>
</dbReference>
<evidence type="ECO:0000256" key="5">
    <source>
        <dbReference type="HAMAP-Rule" id="MF_02070"/>
    </source>
</evidence>
<evidence type="ECO:0000313" key="6">
    <source>
        <dbReference type="EMBL" id="GIM28706.1"/>
    </source>
</evidence>